<evidence type="ECO:0000256" key="1">
    <source>
        <dbReference type="ARBA" id="ARBA00005380"/>
    </source>
</evidence>
<dbReference type="GO" id="GO:0005988">
    <property type="term" value="P:lactose metabolic process"/>
    <property type="evidence" value="ECO:0007669"/>
    <property type="project" value="UniProtKB-KW"/>
</dbReference>
<organism evidence="10 11">
    <name type="scientific">Salipaludibacillus agaradhaerens</name>
    <name type="common">Bacillus agaradhaerens</name>
    <dbReference type="NCBI Taxonomy" id="76935"/>
    <lineage>
        <taxon>Bacteria</taxon>
        <taxon>Bacillati</taxon>
        <taxon>Bacillota</taxon>
        <taxon>Bacilli</taxon>
        <taxon>Bacillales</taxon>
        <taxon>Bacillaceae</taxon>
    </lineage>
</organism>
<evidence type="ECO:0000313" key="10">
    <source>
        <dbReference type="EMBL" id="MCR6095389.1"/>
    </source>
</evidence>
<dbReference type="NCBIfam" id="TIGR03168">
    <property type="entry name" value="1-PFK"/>
    <property type="match status" value="1"/>
</dbReference>
<dbReference type="CDD" id="cd01164">
    <property type="entry name" value="FruK_PfkB_like"/>
    <property type="match status" value="1"/>
</dbReference>
<dbReference type="PANTHER" id="PTHR46566:SF1">
    <property type="entry name" value="1-PHOSPHOFRUCTOKINASE"/>
    <property type="match status" value="1"/>
</dbReference>
<dbReference type="InterPro" id="IPR011611">
    <property type="entry name" value="PfkB_dom"/>
</dbReference>
<protein>
    <recommendedName>
        <fullName evidence="7">Tagatose-6-phosphate kinase</fullName>
        <ecNumber evidence="7">2.7.1.144</ecNumber>
    </recommendedName>
</protein>
<dbReference type="GO" id="GO:0008662">
    <property type="term" value="F:1-phosphofructokinase activity"/>
    <property type="evidence" value="ECO:0007669"/>
    <property type="project" value="UniProtKB-UniRule"/>
</dbReference>
<dbReference type="FunFam" id="3.40.1190.20:FF:000001">
    <property type="entry name" value="Phosphofructokinase"/>
    <property type="match status" value="1"/>
</dbReference>
<comment type="catalytic activity">
    <reaction evidence="6 8">
        <text>beta-D-fructose 1-phosphate + ATP = beta-D-fructose 1,6-bisphosphate + ADP + H(+)</text>
        <dbReference type="Rhea" id="RHEA:14213"/>
        <dbReference type="ChEBI" id="CHEBI:15378"/>
        <dbReference type="ChEBI" id="CHEBI:30616"/>
        <dbReference type="ChEBI" id="CHEBI:32966"/>
        <dbReference type="ChEBI" id="CHEBI:138881"/>
        <dbReference type="ChEBI" id="CHEBI:456216"/>
        <dbReference type="EC" id="2.7.1.56"/>
    </reaction>
</comment>
<dbReference type="PIRSF" id="PIRSF000535">
    <property type="entry name" value="1PFK/6PFK/LacC"/>
    <property type="match status" value="1"/>
</dbReference>
<evidence type="ECO:0000256" key="2">
    <source>
        <dbReference type="ARBA" id="ARBA00022679"/>
    </source>
</evidence>
<keyword evidence="2 7" id="KW-0808">Transferase</keyword>
<dbReference type="InterPro" id="IPR029056">
    <property type="entry name" value="Ribokinase-like"/>
</dbReference>
<dbReference type="NCBIfam" id="TIGR03828">
    <property type="entry name" value="pfkB"/>
    <property type="match status" value="1"/>
</dbReference>
<evidence type="ECO:0000256" key="6">
    <source>
        <dbReference type="ARBA" id="ARBA00047745"/>
    </source>
</evidence>
<evidence type="ECO:0000313" key="11">
    <source>
        <dbReference type="Proteomes" id="UP001057753"/>
    </source>
</evidence>
<comment type="catalytic activity">
    <reaction evidence="7">
        <text>D-tagatofuranose 6-phosphate + ATP = D-tagatofuranose 1,6-bisphosphate + ADP + H(+)</text>
        <dbReference type="Rhea" id="RHEA:12420"/>
        <dbReference type="ChEBI" id="CHEBI:15378"/>
        <dbReference type="ChEBI" id="CHEBI:30616"/>
        <dbReference type="ChEBI" id="CHEBI:58694"/>
        <dbReference type="ChEBI" id="CHEBI:58695"/>
        <dbReference type="ChEBI" id="CHEBI:456216"/>
        <dbReference type="EC" id="2.7.1.144"/>
    </reaction>
</comment>
<comment type="similarity">
    <text evidence="1">Belongs to the carbohydrate kinase pfkB family.</text>
</comment>
<comment type="function">
    <text evidence="8">Catalyzes the ATP-dependent phosphorylation of fructose-l-phosphate to fructose-l,6-bisphosphate.</text>
</comment>
<comment type="caution">
    <text evidence="10">The sequence shown here is derived from an EMBL/GenBank/DDBJ whole genome shotgun (WGS) entry which is preliminary data.</text>
</comment>
<dbReference type="EC" id="2.7.1.144" evidence="7"/>
<accession>A0A9Q4FY57</accession>
<dbReference type="PANTHER" id="PTHR46566">
    <property type="entry name" value="1-PHOSPHOFRUCTOKINASE-RELATED"/>
    <property type="match status" value="1"/>
</dbReference>
<dbReference type="GO" id="GO:0009024">
    <property type="term" value="F:tagatose-6-phosphate kinase activity"/>
    <property type="evidence" value="ECO:0007669"/>
    <property type="project" value="UniProtKB-EC"/>
</dbReference>
<gene>
    <name evidence="10" type="primary">pfkB</name>
    <name evidence="10" type="ORF">HXA33_02425</name>
</gene>
<dbReference type="Pfam" id="PF00294">
    <property type="entry name" value="PfkB"/>
    <property type="match status" value="1"/>
</dbReference>
<comment type="pathway">
    <text evidence="7">Carbohydrate metabolism; D-tagatose 6-phosphate degradation; D-glyceraldehyde 3-phosphate and glycerone phosphate from D-tagatose 6-phosphate: step 1/2.</text>
</comment>
<dbReference type="SUPFAM" id="SSF53613">
    <property type="entry name" value="Ribokinase-like"/>
    <property type="match status" value="1"/>
</dbReference>
<evidence type="ECO:0000256" key="8">
    <source>
        <dbReference type="RuleBase" id="RU369061"/>
    </source>
</evidence>
<dbReference type="InterPro" id="IPR017583">
    <property type="entry name" value="Tagatose/fructose_Pkinase"/>
</dbReference>
<evidence type="ECO:0000256" key="7">
    <source>
        <dbReference type="PIRNR" id="PIRNR000535"/>
    </source>
</evidence>
<dbReference type="GO" id="GO:0044281">
    <property type="term" value="P:small molecule metabolic process"/>
    <property type="evidence" value="ECO:0007669"/>
    <property type="project" value="UniProtKB-ARBA"/>
</dbReference>
<dbReference type="Proteomes" id="UP001057753">
    <property type="component" value="Unassembled WGS sequence"/>
</dbReference>
<feature type="domain" description="Carbohydrate kinase PfkB" evidence="9">
    <location>
        <begin position="11"/>
        <end position="288"/>
    </location>
</feature>
<dbReference type="GO" id="GO:0005829">
    <property type="term" value="C:cytosol"/>
    <property type="evidence" value="ECO:0007669"/>
    <property type="project" value="TreeGrafter"/>
</dbReference>
<keyword evidence="7" id="KW-0423">Lactose metabolism</keyword>
<dbReference type="AlphaFoldDB" id="A0A9Q4FY57"/>
<keyword evidence="3 7" id="KW-0547">Nucleotide-binding</keyword>
<dbReference type="Gene3D" id="3.40.1190.20">
    <property type="match status" value="1"/>
</dbReference>
<reference evidence="10" key="1">
    <citation type="submission" date="2020-06" db="EMBL/GenBank/DDBJ databases">
        <title>Insight into the genomes of haloalkaliphilic bacilli from Kenyan soda lakes.</title>
        <authorList>
            <person name="Mwirichia R."/>
            <person name="Villamizar G.C."/>
            <person name="Poehlein A."/>
            <person name="Mugweru J."/>
            <person name="Kipnyargis A."/>
            <person name="Kiplimo D."/>
            <person name="Orwa P."/>
            <person name="Daniel R."/>
        </authorList>
    </citation>
    <scope>NUCLEOTIDE SEQUENCE</scope>
    <source>
        <strain evidence="10">B1096_S55</strain>
    </source>
</reference>
<dbReference type="EMBL" id="JABXYM010000001">
    <property type="protein sequence ID" value="MCR6095389.1"/>
    <property type="molecule type" value="Genomic_DNA"/>
</dbReference>
<proteinExistence type="inferred from homology"/>
<dbReference type="InterPro" id="IPR022463">
    <property type="entry name" value="1-PFruKinase"/>
</dbReference>
<keyword evidence="5 7" id="KW-0067">ATP-binding</keyword>
<dbReference type="GO" id="GO:0005524">
    <property type="term" value="F:ATP binding"/>
    <property type="evidence" value="ECO:0007669"/>
    <property type="project" value="UniProtKB-UniRule"/>
</dbReference>
<sequence>MIYTVTINPSIDYLVNVDNFQLGETNRVATQNMVPGGKGINVSKVLKNFGTASVALGFTAGFTGQYLKQELIKDGVDCQFIDTPGHTRINVKLKTDTATETEINGVAPDIKQEHIDQLFQQLDKLQKGDLLVLSGSLPTVLEADLYMQLIDHAKKKQAHVLADTSGEPLRHVLKASPFLIKPNEKELQYLYEGQITDLDSAIEFAQKAIEDGAEHVLVSMADKGAALVSQTQVYTATVPKGTVKNSVGAGDSMVAGFIYAYSQSRDLQEAFRFSVAAGSATAFSDGMCTEEKVKSLLSHISIKTRKKG</sequence>
<dbReference type="RefSeq" id="WP_257820110.1">
    <property type="nucleotide sequence ID" value="NZ_JABXYM010000001.1"/>
</dbReference>
<name>A0A9Q4FY57_SALAG</name>
<dbReference type="PROSITE" id="PS00584">
    <property type="entry name" value="PFKB_KINASES_2"/>
    <property type="match status" value="1"/>
</dbReference>
<comment type="similarity">
    <text evidence="7">Belongs to the carbohydrate kinase PfkB family. LacC subfamily.</text>
</comment>
<keyword evidence="4 8" id="KW-0418">Kinase</keyword>
<evidence type="ECO:0000256" key="3">
    <source>
        <dbReference type="ARBA" id="ARBA00022741"/>
    </source>
</evidence>
<dbReference type="InterPro" id="IPR002173">
    <property type="entry name" value="Carboh/pur_kinase_PfkB_CS"/>
</dbReference>
<evidence type="ECO:0000256" key="4">
    <source>
        <dbReference type="ARBA" id="ARBA00022777"/>
    </source>
</evidence>
<evidence type="ECO:0000259" key="9">
    <source>
        <dbReference type="Pfam" id="PF00294"/>
    </source>
</evidence>
<dbReference type="GO" id="GO:0016052">
    <property type="term" value="P:carbohydrate catabolic process"/>
    <property type="evidence" value="ECO:0007669"/>
    <property type="project" value="UniProtKB-ARBA"/>
</dbReference>
<evidence type="ECO:0000256" key="5">
    <source>
        <dbReference type="ARBA" id="ARBA00022840"/>
    </source>
</evidence>
<keyword evidence="11" id="KW-1185">Reference proteome</keyword>